<dbReference type="InterPro" id="IPR041821">
    <property type="entry name" value="CG11883_N"/>
</dbReference>
<evidence type="ECO:0000256" key="1">
    <source>
        <dbReference type="ARBA" id="ARBA00006654"/>
    </source>
</evidence>
<dbReference type="InterPro" id="IPR008334">
    <property type="entry name" value="5'-Nucleotdase_C"/>
</dbReference>
<dbReference type="SUPFAM" id="SSF56300">
    <property type="entry name" value="Metallo-dependent phosphatases"/>
    <property type="match status" value="1"/>
</dbReference>
<evidence type="ECO:0000313" key="7">
    <source>
        <dbReference type="EMBL" id="KAG0720241.1"/>
    </source>
</evidence>
<gene>
    <name evidence="7" type="primary">yfkN</name>
    <name evidence="7" type="ORF">GWK47_048913</name>
</gene>
<keyword evidence="2" id="KW-0732">Signal</keyword>
<dbReference type="PANTHER" id="PTHR11575">
    <property type="entry name" value="5'-NUCLEOTIDASE-RELATED"/>
    <property type="match status" value="1"/>
</dbReference>
<proteinExistence type="inferred from homology"/>
<feature type="domain" description="Calcineurin-like phosphoesterase" evidence="5">
    <location>
        <begin position="58"/>
        <end position="262"/>
    </location>
</feature>
<organism evidence="7 8">
    <name type="scientific">Chionoecetes opilio</name>
    <name type="common">Atlantic snow crab</name>
    <name type="synonym">Cancer opilio</name>
    <dbReference type="NCBI Taxonomy" id="41210"/>
    <lineage>
        <taxon>Eukaryota</taxon>
        <taxon>Metazoa</taxon>
        <taxon>Ecdysozoa</taxon>
        <taxon>Arthropoda</taxon>
        <taxon>Crustacea</taxon>
        <taxon>Multicrustacea</taxon>
        <taxon>Malacostraca</taxon>
        <taxon>Eumalacostraca</taxon>
        <taxon>Eucarida</taxon>
        <taxon>Decapoda</taxon>
        <taxon>Pleocyemata</taxon>
        <taxon>Brachyura</taxon>
        <taxon>Eubrachyura</taxon>
        <taxon>Majoidea</taxon>
        <taxon>Majidae</taxon>
        <taxon>Chionoecetes</taxon>
    </lineage>
</organism>
<dbReference type="Gene3D" id="3.90.780.10">
    <property type="entry name" value="5'-Nucleotidase, C-terminal domain"/>
    <property type="match status" value="1"/>
</dbReference>
<dbReference type="InterPro" id="IPR004843">
    <property type="entry name" value="Calcineurin-like_PHP"/>
</dbReference>
<keyword evidence="8" id="KW-1185">Reference proteome</keyword>
<dbReference type="PANTHER" id="PTHR11575:SF48">
    <property type="entry name" value="5'-NUCLEOTIDASE"/>
    <property type="match status" value="1"/>
</dbReference>
<dbReference type="GO" id="GO:0000166">
    <property type="term" value="F:nucleotide binding"/>
    <property type="evidence" value="ECO:0007669"/>
    <property type="project" value="UniProtKB-KW"/>
</dbReference>
<dbReference type="Gene3D" id="3.60.21.10">
    <property type="match status" value="1"/>
</dbReference>
<comment type="caution">
    <text evidence="7">The sequence shown here is derived from an EMBL/GenBank/DDBJ whole genome shotgun (WGS) entry which is preliminary data.</text>
</comment>
<evidence type="ECO:0000256" key="2">
    <source>
        <dbReference type="ARBA" id="ARBA00022729"/>
    </source>
</evidence>
<dbReference type="EMBL" id="JACEEZ010013198">
    <property type="protein sequence ID" value="KAG0720241.1"/>
    <property type="molecule type" value="Genomic_DNA"/>
</dbReference>
<dbReference type="InterPro" id="IPR036907">
    <property type="entry name" value="5'-Nucleotdase_C_sf"/>
</dbReference>
<dbReference type="OrthoDB" id="10252235at2759"/>
<dbReference type="Pfam" id="PF00149">
    <property type="entry name" value="Metallophos"/>
    <property type="match status" value="1"/>
</dbReference>
<comment type="similarity">
    <text evidence="1 3">Belongs to the 5'-nucleotidase family.</text>
</comment>
<keyword evidence="3" id="KW-0547">Nucleotide-binding</keyword>
<dbReference type="GO" id="GO:0016787">
    <property type="term" value="F:hydrolase activity"/>
    <property type="evidence" value="ECO:0007669"/>
    <property type="project" value="UniProtKB-KW"/>
</dbReference>
<sequence>MGLSTSKRRLYPTKGVPALITCNKFSSSSAMVSADSTATTSNGVSTSVQNGFRTPSITILHFNDVYNVEEQTHEPKAGAPRFKTALRSLADKDPLILFSGDILAPSIMSSFTKGEQMVPVMNQFGIHCAVFGNHDFDFGLERLVDVAERTNFPWLMSNVEDNETGFPLAGGIPSHIINWHGWKIGLIGLVEQEWLATLATINADEVTFTDYVDRGRELAASLKNEGCDYVIALTHMRTPNDIRLAENVEEIDLILGGHDHVYEELKINGKIVLKSGTDFREFSALTLTQESKEVHVDIKKVVVDSSFEPDAELKEALAEYEAVVGKKMDEVMGCFGVELDGRFSSIRTSETNLGNFICDVLLAACNGDVALLNSGTLRSDRIHPKGEFNMRDLMTILPMLDPLLVLEITGEKLVAALENGVSQYPKLEGRFPQVAGVQFIFDANAEPGSRVVRDSVKVGDEYLDPKSLYRLVTKAYMHQGRDGYNMLIDCPVLQDEEQCPMISTAVQNHFTAIQSRTGKSRRNSTHRQSLVLLSRRHSLIRNDDESLPSARGSAHSSLGRSVSTDSALSTTSSGSLSSVSSKRSRWSLSRHESFHELEDVACKLAPKVDGRIVVATDEVGDAVKPVVVCLVVKVLEELSVRRAVHSVSVIEEEEEPLTPLSPKNKPHPLF</sequence>
<dbReference type="PRINTS" id="PR01607">
    <property type="entry name" value="APYRASEFAMLY"/>
</dbReference>
<evidence type="ECO:0000256" key="3">
    <source>
        <dbReference type="RuleBase" id="RU362119"/>
    </source>
</evidence>
<feature type="compositionally biased region" description="Low complexity" evidence="4">
    <location>
        <begin position="561"/>
        <end position="581"/>
    </location>
</feature>
<dbReference type="InterPro" id="IPR006179">
    <property type="entry name" value="5_nucleotidase/apyrase"/>
</dbReference>
<evidence type="ECO:0000313" key="8">
    <source>
        <dbReference type="Proteomes" id="UP000770661"/>
    </source>
</evidence>
<dbReference type="InterPro" id="IPR029052">
    <property type="entry name" value="Metallo-depent_PP-like"/>
</dbReference>
<dbReference type="SUPFAM" id="SSF55816">
    <property type="entry name" value="5'-nucleotidase (syn. UDP-sugar hydrolase), C-terminal domain"/>
    <property type="match status" value="1"/>
</dbReference>
<keyword evidence="3" id="KW-0378">Hydrolase</keyword>
<evidence type="ECO:0000259" key="6">
    <source>
        <dbReference type="Pfam" id="PF02872"/>
    </source>
</evidence>
<evidence type="ECO:0000259" key="5">
    <source>
        <dbReference type="Pfam" id="PF00149"/>
    </source>
</evidence>
<dbReference type="Pfam" id="PF02872">
    <property type="entry name" value="5_nucleotid_C"/>
    <property type="match status" value="1"/>
</dbReference>
<protein>
    <submittedName>
        <fullName evidence="7">Trifunctional nucleotide phosphoesterase protein YfkN</fullName>
    </submittedName>
</protein>
<evidence type="ECO:0000256" key="4">
    <source>
        <dbReference type="SAM" id="MobiDB-lite"/>
    </source>
</evidence>
<name>A0A8J5CTM1_CHIOP</name>
<reference evidence="7" key="1">
    <citation type="submission" date="2020-07" db="EMBL/GenBank/DDBJ databases">
        <title>The High-quality genome of the commercially important snow crab, Chionoecetes opilio.</title>
        <authorList>
            <person name="Jeong J.-H."/>
            <person name="Ryu S."/>
        </authorList>
    </citation>
    <scope>NUCLEOTIDE SEQUENCE</scope>
    <source>
        <strain evidence="7">MADBK_172401_WGS</strain>
        <tissue evidence="7">Digestive gland</tissue>
    </source>
</reference>
<accession>A0A8J5CTM1</accession>
<dbReference type="AlphaFoldDB" id="A0A8J5CTM1"/>
<dbReference type="CDD" id="cd07406">
    <property type="entry name" value="MPP_CG11883_N"/>
    <property type="match status" value="1"/>
</dbReference>
<dbReference type="GO" id="GO:0009166">
    <property type="term" value="P:nucleotide catabolic process"/>
    <property type="evidence" value="ECO:0007669"/>
    <property type="project" value="InterPro"/>
</dbReference>
<feature type="region of interest" description="Disordered" evidence="4">
    <location>
        <begin position="543"/>
        <end position="582"/>
    </location>
</feature>
<dbReference type="Proteomes" id="UP000770661">
    <property type="component" value="Unassembled WGS sequence"/>
</dbReference>
<feature type="domain" description="5'-Nucleotidase C-terminal" evidence="6">
    <location>
        <begin position="342"/>
        <end position="487"/>
    </location>
</feature>